<dbReference type="STRING" id="1720063.SAMN05216217_11317"/>
<reference evidence="2" key="1">
    <citation type="submission" date="2016-10" db="EMBL/GenBank/DDBJ databases">
        <authorList>
            <person name="Varghese N."/>
            <person name="Submissions S."/>
        </authorList>
    </citation>
    <scope>NUCLEOTIDE SEQUENCE [LARGE SCALE GENOMIC DNA]</scope>
    <source>
        <strain evidence="2">DSM 24213</strain>
    </source>
</reference>
<proteinExistence type="predicted"/>
<dbReference type="PANTHER" id="PTHR36931">
    <property type="entry name" value="UPF0153 PROTEIN YEIW"/>
    <property type="match status" value="1"/>
</dbReference>
<dbReference type="EMBL" id="FOUI01000013">
    <property type="protein sequence ID" value="SFM72065.1"/>
    <property type="molecule type" value="Genomic_DNA"/>
</dbReference>
<accession>A0A1I4T5Z1</accession>
<keyword evidence="2" id="KW-1185">Reference proteome</keyword>
<gene>
    <name evidence="1" type="ORF">SAMN05216217_11317</name>
</gene>
<dbReference type="PANTHER" id="PTHR36931:SF1">
    <property type="entry name" value="UPF0153 PROTEIN YEIW"/>
    <property type="match status" value="1"/>
</dbReference>
<protein>
    <recommendedName>
        <fullName evidence="3">Zinc-or iron-chelating domain-containing protein</fullName>
    </recommendedName>
</protein>
<sequence length="83" mass="8875">MECRPGCGACCIAPSISSPIPGMPNGKPAGVRCVHLADDLRCGIFHDPRRPAVCAAFKAEPESCGSHRDEALQILGWWEQQTA</sequence>
<evidence type="ECO:0000313" key="2">
    <source>
        <dbReference type="Proteomes" id="UP000243629"/>
    </source>
</evidence>
<dbReference type="AlphaFoldDB" id="A0A1I4T5Z1"/>
<dbReference type="RefSeq" id="WP_093477221.1">
    <property type="nucleotide sequence ID" value="NZ_FOUI01000013.1"/>
</dbReference>
<name>A0A1I4T5Z1_9GAMM</name>
<dbReference type="Pfam" id="PF03692">
    <property type="entry name" value="CxxCxxCC"/>
    <property type="match status" value="1"/>
</dbReference>
<organism evidence="1 2">
    <name type="scientific">Halopseudomonas yangmingensis</name>
    <dbReference type="NCBI Taxonomy" id="1720063"/>
    <lineage>
        <taxon>Bacteria</taxon>
        <taxon>Pseudomonadati</taxon>
        <taxon>Pseudomonadota</taxon>
        <taxon>Gammaproteobacteria</taxon>
        <taxon>Pseudomonadales</taxon>
        <taxon>Pseudomonadaceae</taxon>
        <taxon>Halopseudomonas</taxon>
    </lineage>
</organism>
<evidence type="ECO:0000313" key="1">
    <source>
        <dbReference type="EMBL" id="SFM72065.1"/>
    </source>
</evidence>
<dbReference type="InterPro" id="IPR005358">
    <property type="entry name" value="Puta_zinc/iron-chelating_dom"/>
</dbReference>
<dbReference type="InterPro" id="IPR052572">
    <property type="entry name" value="UPF0153_domain"/>
</dbReference>
<dbReference type="Proteomes" id="UP000243629">
    <property type="component" value="Unassembled WGS sequence"/>
</dbReference>
<evidence type="ECO:0008006" key="3">
    <source>
        <dbReference type="Google" id="ProtNLM"/>
    </source>
</evidence>
<dbReference type="OrthoDB" id="9803986at2"/>